<evidence type="ECO:0000256" key="9">
    <source>
        <dbReference type="ARBA" id="ARBA00022801"/>
    </source>
</evidence>
<comment type="catalytic activity">
    <reaction evidence="1">
        <text>a ribonucleoside 3'-phosphate + H2O = a ribonucleoside + phosphate</text>
        <dbReference type="Rhea" id="RHEA:10144"/>
        <dbReference type="ChEBI" id="CHEBI:13197"/>
        <dbReference type="ChEBI" id="CHEBI:15377"/>
        <dbReference type="ChEBI" id="CHEBI:18254"/>
        <dbReference type="ChEBI" id="CHEBI:43474"/>
        <dbReference type="EC" id="3.1.3.6"/>
    </reaction>
</comment>
<keyword evidence="9" id="KW-0378">Hydrolase</keyword>
<feature type="chain" id="PRO_5046219778" description="2',3'-cyclic-nucleotide 2'-phosphodiesterase/3'-nucleotidase" evidence="11">
    <location>
        <begin position="25"/>
        <end position="941"/>
    </location>
</feature>
<evidence type="ECO:0000313" key="14">
    <source>
        <dbReference type="EMBL" id="GHD56673.1"/>
    </source>
</evidence>
<accession>A0ABQ3GX46</accession>
<evidence type="ECO:0000259" key="12">
    <source>
        <dbReference type="Pfam" id="PF00149"/>
    </source>
</evidence>
<dbReference type="SUPFAM" id="SSF56300">
    <property type="entry name" value="Metallo-dependent phosphatases"/>
    <property type="match status" value="1"/>
</dbReference>
<comment type="catalytic activity">
    <reaction evidence="2">
        <text>a nucleoside 2',3'-cyclic phosphate + H2O = a nucleoside 3'-phosphate + H(+)</text>
        <dbReference type="Rhea" id="RHEA:19621"/>
        <dbReference type="ChEBI" id="CHEBI:15377"/>
        <dbReference type="ChEBI" id="CHEBI:15378"/>
        <dbReference type="ChEBI" id="CHEBI:66949"/>
        <dbReference type="ChEBI" id="CHEBI:66954"/>
        <dbReference type="EC" id="3.1.4.16"/>
    </reaction>
</comment>
<evidence type="ECO:0000256" key="2">
    <source>
        <dbReference type="ARBA" id="ARBA00001730"/>
    </source>
</evidence>
<dbReference type="InterPro" id="IPR029052">
    <property type="entry name" value="Metallo-depent_PP-like"/>
</dbReference>
<dbReference type="PANTHER" id="PTHR11575:SF6">
    <property type="entry name" value="2',3'-CYCLIC-NUCLEOTIDE 2'-PHOSPHODIESTERASE_3'-NUCLEOTIDASE"/>
    <property type="match status" value="1"/>
</dbReference>
<evidence type="ECO:0000256" key="6">
    <source>
        <dbReference type="ARBA" id="ARBA00022723"/>
    </source>
</evidence>
<dbReference type="PANTHER" id="PTHR11575">
    <property type="entry name" value="5'-NUCLEOTIDASE-RELATED"/>
    <property type="match status" value="1"/>
</dbReference>
<feature type="signal peptide" evidence="11">
    <location>
        <begin position="1"/>
        <end position="24"/>
    </location>
</feature>
<dbReference type="InterPro" id="IPR041827">
    <property type="entry name" value="CpdB_N"/>
</dbReference>
<evidence type="ECO:0000256" key="5">
    <source>
        <dbReference type="ARBA" id="ARBA00006654"/>
    </source>
</evidence>
<keyword evidence="6" id="KW-0479">Metal-binding</keyword>
<dbReference type="NCBIfam" id="NF006938">
    <property type="entry name" value="PRK09420.1"/>
    <property type="match status" value="1"/>
</dbReference>
<evidence type="ECO:0000256" key="8">
    <source>
        <dbReference type="ARBA" id="ARBA00022741"/>
    </source>
</evidence>
<dbReference type="InterPro" id="IPR006146">
    <property type="entry name" value="5'-Nucleotdase_CS"/>
</dbReference>
<evidence type="ECO:0000256" key="1">
    <source>
        <dbReference type="ARBA" id="ARBA00000527"/>
    </source>
</evidence>
<dbReference type="InterPro" id="IPR036907">
    <property type="entry name" value="5'-Nucleotdase_C_sf"/>
</dbReference>
<comment type="cofactor">
    <cofactor evidence="3">
        <name>a divalent metal cation</name>
        <dbReference type="ChEBI" id="CHEBI:60240"/>
    </cofactor>
</comment>
<evidence type="ECO:0008006" key="16">
    <source>
        <dbReference type="Google" id="ProtNLM"/>
    </source>
</evidence>
<dbReference type="Gene3D" id="3.60.21.10">
    <property type="match status" value="1"/>
</dbReference>
<dbReference type="InterPro" id="IPR004843">
    <property type="entry name" value="Calcineurin-like_PHP"/>
</dbReference>
<reference evidence="15" key="1">
    <citation type="journal article" date="2019" name="Int. J. Syst. Evol. Microbiol.">
        <title>The Global Catalogue of Microorganisms (GCM) 10K type strain sequencing project: providing services to taxonomists for standard genome sequencing and annotation.</title>
        <authorList>
            <consortium name="The Broad Institute Genomics Platform"/>
            <consortium name="The Broad Institute Genome Sequencing Center for Infectious Disease"/>
            <person name="Wu L."/>
            <person name="Ma J."/>
        </authorList>
    </citation>
    <scope>NUCLEOTIDE SEQUENCE [LARGE SCALE GENOMIC DNA]</scope>
    <source>
        <strain evidence="15">KCTC 23701</strain>
    </source>
</reference>
<evidence type="ECO:0000256" key="4">
    <source>
        <dbReference type="ARBA" id="ARBA00004196"/>
    </source>
</evidence>
<keyword evidence="8" id="KW-0547">Nucleotide-binding</keyword>
<gene>
    <name evidence="14" type="ORF">GCM10007350_04230</name>
</gene>
<sequence length="941" mass="99765">MSMYPIHKKAALCATLALALSACGGSDGNNATPAAGSTSLQVQPSLGQISNADVTVKSLDGKVIGSGSIDASGAVKLGLGNVSGPLLVEVSGKAGARYYDEGLNAELDFPAGETLHALLPGAQAQVGVTPLTEIAYQRLLANKSGKLAEVTAADIGKANDDVRVQFAPELKNLLSVPKLVNARTGAGALDDDEAGRYALKLAALAKAGVQGLDESKPELAAGADDAKAALGAQRPMLALGRQLGRDFADGQFDGKEGSKALSEALYNADDFHDRIQDKLLQAAQQLGTARLVELVQQGGAMPRGNALSRAEKGTQLDLAILQTTDLHTNIKSYDYYKTQDDITLGFERTATLIDKARAELPNNLLFDNGDTIQGTSLSDYQALVSPVSCNATLAQYKVMNLMRYDAGNVGNHEFNYGLPFLAQVTGAAMRVPGTEDRKGCMGPRFPLVLSNAYAVSDKQPLFAPYVILNRTFRTADGKRIPLKVGVIGFAPPGIMSWDKRNLDGKVYVEGVKEAAEKYVPAMRKAGADIVVALSHGGISAAPYSPDMENAVYHLAKVPGIDAIVSGHSHSYFPDGKNYAGIAGVDNVKGLVNGVPTVMAGFWGNTLGVLKLGVTYDGAQWKVTQSQGELRSINSKVGNDTVAVAPHAAVGKLVQKEHEGTIRYVSTPVGTTEFRISSFFSQVGDTAAMQLINAAQKDYVERYVKASLPQYANLPVLSAAAPFKANYRGTGYTDIPVGGVAIRNVADLYLYPNTLQAVKIDGTALKAWLEKAAEQFNQISPTQTADQQLINGSFPSYNFDQIDGVQYEIDVTRPKGSRIVNLRWNGQPVAAGQQFIVATNNYRASGGGGFASLDGSKTIFDAPDANRDIIVAYIKAQKTLTRAAQGADGNWHFARATLAGRVLFESAYDAEAVARADGIANVFKVEDKADRSGSIYKLDLSL</sequence>
<keyword evidence="7 11" id="KW-0732">Signal</keyword>
<feature type="domain" description="Calcineurin-like phosphoesterase" evidence="12">
    <location>
        <begin position="320"/>
        <end position="571"/>
    </location>
</feature>
<keyword evidence="10" id="KW-0511">Multifunctional enzyme</keyword>
<dbReference type="PRINTS" id="PR01607">
    <property type="entry name" value="APYRASEFAMLY"/>
</dbReference>
<evidence type="ECO:0000313" key="15">
    <source>
        <dbReference type="Proteomes" id="UP000604737"/>
    </source>
</evidence>
<dbReference type="Pfam" id="PF02872">
    <property type="entry name" value="5_nucleotid_C"/>
    <property type="match status" value="1"/>
</dbReference>
<proteinExistence type="inferred from homology"/>
<dbReference type="EMBL" id="BMYO01000001">
    <property type="protein sequence ID" value="GHD56673.1"/>
    <property type="molecule type" value="Genomic_DNA"/>
</dbReference>
<evidence type="ECO:0000256" key="7">
    <source>
        <dbReference type="ARBA" id="ARBA00022729"/>
    </source>
</evidence>
<dbReference type="InterPro" id="IPR006179">
    <property type="entry name" value="5_nucleotidase/apyrase"/>
</dbReference>
<evidence type="ECO:0000259" key="13">
    <source>
        <dbReference type="Pfam" id="PF02872"/>
    </source>
</evidence>
<organism evidence="14 15">
    <name type="scientific">Jeongeupia chitinilytica</name>
    <dbReference type="NCBI Taxonomy" id="1041641"/>
    <lineage>
        <taxon>Bacteria</taxon>
        <taxon>Pseudomonadati</taxon>
        <taxon>Pseudomonadota</taxon>
        <taxon>Betaproteobacteria</taxon>
        <taxon>Neisseriales</taxon>
        <taxon>Chitinibacteraceae</taxon>
        <taxon>Jeongeupia</taxon>
    </lineage>
</organism>
<comment type="similarity">
    <text evidence="5">Belongs to the 5'-nucleotidase family.</text>
</comment>
<protein>
    <recommendedName>
        <fullName evidence="16">2',3'-cyclic-nucleotide 2'-phosphodiesterase/3'-nucleotidase</fullName>
    </recommendedName>
</protein>
<dbReference type="Pfam" id="PF00149">
    <property type="entry name" value="Metallophos"/>
    <property type="match status" value="1"/>
</dbReference>
<name>A0ABQ3GX46_9NEIS</name>
<dbReference type="CDD" id="cd07410">
    <property type="entry name" value="MPP_CpdB_N"/>
    <property type="match status" value="1"/>
</dbReference>
<feature type="domain" description="5'-Nucleotidase C-terminal" evidence="13">
    <location>
        <begin position="668"/>
        <end position="851"/>
    </location>
</feature>
<dbReference type="Proteomes" id="UP000604737">
    <property type="component" value="Unassembled WGS sequence"/>
</dbReference>
<dbReference type="Gene3D" id="3.90.780.10">
    <property type="entry name" value="5'-Nucleotidase, C-terminal domain"/>
    <property type="match status" value="1"/>
</dbReference>
<dbReference type="PROSITE" id="PS00786">
    <property type="entry name" value="5_NUCLEOTIDASE_2"/>
    <property type="match status" value="1"/>
</dbReference>
<keyword evidence="15" id="KW-1185">Reference proteome</keyword>
<dbReference type="SUPFAM" id="SSF55816">
    <property type="entry name" value="5'-nucleotidase (syn. UDP-sugar hydrolase), C-terminal domain"/>
    <property type="match status" value="1"/>
</dbReference>
<dbReference type="InterPro" id="IPR008334">
    <property type="entry name" value="5'-Nucleotdase_C"/>
</dbReference>
<evidence type="ECO:0000256" key="11">
    <source>
        <dbReference type="SAM" id="SignalP"/>
    </source>
</evidence>
<comment type="subcellular location">
    <subcellularLocation>
        <location evidence="4">Cell envelope</location>
    </subcellularLocation>
</comment>
<evidence type="ECO:0000256" key="3">
    <source>
        <dbReference type="ARBA" id="ARBA00001968"/>
    </source>
</evidence>
<comment type="caution">
    <text evidence="14">The sequence shown here is derived from an EMBL/GenBank/DDBJ whole genome shotgun (WGS) entry which is preliminary data.</text>
</comment>
<evidence type="ECO:0000256" key="10">
    <source>
        <dbReference type="ARBA" id="ARBA00023268"/>
    </source>
</evidence>